<name>A0A0F7ZU06_9HYPO</name>
<feature type="signal peptide" evidence="2">
    <location>
        <begin position="1"/>
        <end position="16"/>
    </location>
</feature>
<dbReference type="AlphaFoldDB" id="A0A0F7ZU06"/>
<gene>
    <name evidence="3" type="ORF">HIM_06696</name>
</gene>
<accession>A0A0F7ZU06</accession>
<evidence type="ECO:0000256" key="2">
    <source>
        <dbReference type="SAM" id="SignalP"/>
    </source>
</evidence>
<evidence type="ECO:0000313" key="3">
    <source>
        <dbReference type="EMBL" id="KJZ74028.1"/>
    </source>
</evidence>
<feature type="compositionally biased region" description="Polar residues" evidence="1">
    <location>
        <begin position="72"/>
        <end position="94"/>
    </location>
</feature>
<keyword evidence="2" id="KW-0732">Signal</keyword>
<dbReference type="EMBL" id="KQ030530">
    <property type="protein sequence ID" value="KJZ74028.1"/>
    <property type="molecule type" value="Genomic_DNA"/>
</dbReference>
<evidence type="ECO:0000313" key="4">
    <source>
        <dbReference type="Proteomes" id="UP000054481"/>
    </source>
</evidence>
<sequence length="129" mass="13401">MKLIITLAALTSLVAASSLDPTLGTENSNVARATKGGCKPGFFDTGNGNCVETFNPPGGADSGDFSRDRDSPQSQGGSRGPNSQAQKNRPQQFSGGDPAQSGANLRDAGRERPDSASRGRNFKRDSGKE</sequence>
<keyword evidence="4" id="KW-1185">Reference proteome</keyword>
<reference evidence="3 4" key="1">
    <citation type="journal article" date="2014" name="Genome Biol. Evol.">
        <title>Comparative genomics and transcriptomics analyses reveal divergent lifestyle features of nematode endoparasitic fungus Hirsutella minnesotensis.</title>
        <authorList>
            <person name="Lai Y."/>
            <person name="Liu K."/>
            <person name="Zhang X."/>
            <person name="Zhang X."/>
            <person name="Li K."/>
            <person name="Wang N."/>
            <person name="Shu C."/>
            <person name="Wu Y."/>
            <person name="Wang C."/>
            <person name="Bushley K.E."/>
            <person name="Xiang M."/>
            <person name="Liu X."/>
        </authorList>
    </citation>
    <scope>NUCLEOTIDE SEQUENCE [LARGE SCALE GENOMIC DNA]</scope>
    <source>
        <strain evidence="3 4">3608</strain>
    </source>
</reference>
<organism evidence="3 4">
    <name type="scientific">Hirsutella minnesotensis 3608</name>
    <dbReference type="NCBI Taxonomy" id="1043627"/>
    <lineage>
        <taxon>Eukaryota</taxon>
        <taxon>Fungi</taxon>
        <taxon>Dikarya</taxon>
        <taxon>Ascomycota</taxon>
        <taxon>Pezizomycotina</taxon>
        <taxon>Sordariomycetes</taxon>
        <taxon>Hypocreomycetidae</taxon>
        <taxon>Hypocreales</taxon>
        <taxon>Ophiocordycipitaceae</taxon>
        <taxon>Hirsutella</taxon>
    </lineage>
</organism>
<feature type="compositionally biased region" description="Basic and acidic residues" evidence="1">
    <location>
        <begin position="107"/>
        <end position="129"/>
    </location>
</feature>
<protein>
    <submittedName>
        <fullName evidence="3">Uncharacterized protein</fullName>
    </submittedName>
</protein>
<dbReference type="Proteomes" id="UP000054481">
    <property type="component" value="Unassembled WGS sequence"/>
</dbReference>
<proteinExistence type="predicted"/>
<feature type="chain" id="PRO_5002526554" evidence="2">
    <location>
        <begin position="17"/>
        <end position="129"/>
    </location>
</feature>
<feature type="region of interest" description="Disordered" evidence="1">
    <location>
        <begin position="20"/>
        <end position="129"/>
    </location>
</feature>
<evidence type="ECO:0000256" key="1">
    <source>
        <dbReference type="SAM" id="MobiDB-lite"/>
    </source>
</evidence>